<organism evidence="1 2">
    <name type="scientific">Bergeyella porcorum</name>
    <dbReference type="NCBI Taxonomy" id="1735111"/>
    <lineage>
        <taxon>Bacteria</taxon>
        <taxon>Pseudomonadati</taxon>
        <taxon>Bacteroidota</taxon>
        <taxon>Flavobacteriia</taxon>
        <taxon>Flavobacteriales</taxon>
        <taxon>Weeksellaceae</taxon>
        <taxon>Bergeyella</taxon>
    </lineage>
</organism>
<sequence>MDKVQKAIANYSKAGIEIKKEDNIIIISQKKLINGYILNQKQLRKGGVPRA</sequence>
<dbReference type="AlphaFoldDB" id="A0AAU0EZS9"/>
<dbReference type="EMBL" id="CP136426">
    <property type="protein sequence ID" value="WOC50668.1"/>
    <property type="molecule type" value="Genomic_DNA"/>
</dbReference>
<reference evidence="1" key="1">
    <citation type="submission" date="2023-10" db="EMBL/GenBank/DDBJ databases">
        <title>Characterization and whole genome sequencing of a novel strain of Bergeyella porcorum QD2021 isolated from pig.</title>
        <authorList>
            <person name="Liu G."/>
            <person name="Chen C."/>
            <person name="Han X."/>
        </authorList>
    </citation>
    <scope>NUCLEOTIDE SEQUENCE</scope>
    <source>
        <strain evidence="1">QD2021</strain>
    </source>
</reference>
<evidence type="ECO:0000313" key="1">
    <source>
        <dbReference type="EMBL" id="WOC50668.1"/>
    </source>
</evidence>
<keyword evidence="2" id="KW-1185">Reference proteome</keyword>
<protein>
    <submittedName>
        <fullName evidence="1">Uncharacterized protein</fullName>
    </submittedName>
</protein>
<evidence type="ECO:0000313" key="2">
    <source>
        <dbReference type="Proteomes" id="UP001432059"/>
    </source>
</evidence>
<accession>A0AAU0EZS9</accession>
<proteinExistence type="predicted"/>
<dbReference type="Proteomes" id="UP001432059">
    <property type="component" value="Chromosome"/>
</dbReference>
<dbReference type="KEGG" id="bpor:BPO_0021"/>
<dbReference type="RefSeq" id="WP_327984391.1">
    <property type="nucleotide sequence ID" value="NZ_CP136426.1"/>
</dbReference>
<gene>
    <name evidence="1" type="ORF">BPO_0021</name>
</gene>
<name>A0AAU0EZS9_9FLAO</name>